<comment type="caution">
    <text evidence="8">The sequence shown here is derived from an EMBL/GenBank/DDBJ whole genome shotgun (WGS) entry which is preliminary data.</text>
</comment>
<dbReference type="PROSITE" id="PS50071">
    <property type="entry name" value="HOMEOBOX_2"/>
    <property type="match status" value="1"/>
</dbReference>
<dbReference type="AlphaFoldDB" id="A0AAN6GLR5"/>
<feature type="compositionally biased region" description="Low complexity" evidence="6">
    <location>
        <begin position="404"/>
        <end position="426"/>
    </location>
</feature>
<dbReference type="Gene3D" id="1.10.10.60">
    <property type="entry name" value="Homeodomain-like"/>
    <property type="match status" value="1"/>
</dbReference>
<dbReference type="CDD" id="cd00086">
    <property type="entry name" value="homeodomain"/>
    <property type="match status" value="1"/>
</dbReference>
<evidence type="ECO:0000256" key="3">
    <source>
        <dbReference type="ARBA" id="ARBA00023155"/>
    </source>
</evidence>
<dbReference type="PANTHER" id="PTHR11850">
    <property type="entry name" value="HOMEOBOX PROTEIN TRANSCRIPTION FACTORS"/>
    <property type="match status" value="1"/>
</dbReference>
<accession>A0AAN6GLR5</accession>
<dbReference type="SMART" id="SM00389">
    <property type="entry name" value="HOX"/>
    <property type="match status" value="1"/>
</dbReference>
<dbReference type="GO" id="GO:0003677">
    <property type="term" value="F:DNA binding"/>
    <property type="evidence" value="ECO:0007669"/>
    <property type="project" value="UniProtKB-UniRule"/>
</dbReference>
<evidence type="ECO:0000313" key="8">
    <source>
        <dbReference type="EMBL" id="KAK0543529.1"/>
    </source>
</evidence>
<feature type="compositionally biased region" description="Low complexity" evidence="6">
    <location>
        <begin position="307"/>
        <end position="319"/>
    </location>
</feature>
<keyword evidence="2 5" id="KW-0238">DNA-binding</keyword>
<dbReference type="GO" id="GO:0006355">
    <property type="term" value="P:regulation of DNA-templated transcription"/>
    <property type="evidence" value="ECO:0007669"/>
    <property type="project" value="InterPro"/>
</dbReference>
<dbReference type="SUPFAM" id="SSF46689">
    <property type="entry name" value="Homeodomain-like"/>
    <property type="match status" value="1"/>
</dbReference>
<sequence length="548" mass="59975">MSRHRVSTPSRSPSREEEGRRESGDSSASGLKRSPSSSSLDVREDETPKRIKLPSFSDLQDHITRLQVEEWAGPSSGPSQSSSGTYGLPSVASSNGSHSSSSLRHPGSLHRSPSNPEYERVFQAPSMLQRSRGSSHTQDASSRRQSHLSPFDSAGSRSNLTTLPPITDSAERDRRRSYAHEFHHTERMKRKASYDAVARAPDASTLNDSPLFPSSARTSPSQRQHPFVAEEPRRISSRYSDLRTTSSDDRETSRYSISRHEPLSLSARSNSVAYGLPMSSSASGSYSHADPSHSQPGTYDPAQPRYTPSSTSPSGSPTSERNGPSPRLQGSPTGANTHTGPVYGLHRGAAFESEYREPGPSYESRHRQRSQGSLDMRAAPLPSQSRSWSIVGQMPSGPSALYYAPSAPHSSHPSPSHAQQHQAAPSTTGPSPGAFGLVGALPSSSSHSYAQSSEQQQQQQPTSSGVQVDAEVDGPRRGNYPRHVTEHLKKWLFAHREHPYPTDHEKRELARYTNLSMTQLNNWLINARRRLLRDTKNAESGGSMDQDD</sequence>
<feature type="compositionally biased region" description="Polar residues" evidence="6">
    <location>
        <begin position="215"/>
        <end position="224"/>
    </location>
</feature>
<keyword evidence="4 5" id="KW-0539">Nucleus</keyword>
<feature type="compositionally biased region" description="Basic and acidic residues" evidence="6">
    <location>
        <begin position="246"/>
        <end position="262"/>
    </location>
</feature>
<feature type="compositionally biased region" description="Polar residues" evidence="6">
    <location>
        <begin position="126"/>
        <end position="140"/>
    </location>
</feature>
<evidence type="ECO:0000259" key="7">
    <source>
        <dbReference type="PROSITE" id="PS50071"/>
    </source>
</evidence>
<feature type="compositionally biased region" description="Basic and acidic residues" evidence="6">
    <location>
        <begin position="13"/>
        <end position="24"/>
    </location>
</feature>
<dbReference type="GO" id="GO:0005634">
    <property type="term" value="C:nucleus"/>
    <property type="evidence" value="ECO:0007669"/>
    <property type="project" value="UniProtKB-SubCell"/>
</dbReference>
<dbReference type="Proteomes" id="UP001176517">
    <property type="component" value="Unassembled WGS sequence"/>
</dbReference>
<protein>
    <submittedName>
        <fullName evidence="8">Homeobox protein tos8</fullName>
    </submittedName>
</protein>
<dbReference type="EMBL" id="JAPDMZ010000352">
    <property type="protein sequence ID" value="KAK0543529.1"/>
    <property type="molecule type" value="Genomic_DNA"/>
</dbReference>
<feature type="compositionally biased region" description="Low complexity" evidence="6">
    <location>
        <begin position="443"/>
        <end position="467"/>
    </location>
</feature>
<gene>
    <name evidence="8" type="primary">TOS8</name>
    <name evidence="8" type="ORF">OC846_006386</name>
</gene>
<proteinExistence type="inferred from homology"/>
<organism evidence="8 9">
    <name type="scientific">Tilletia horrida</name>
    <dbReference type="NCBI Taxonomy" id="155126"/>
    <lineage>
        <taxon>Eukaryota</taxon>
        <taxon>Fungi</taxon>
        <taxon>Dikarya</taxon>
        <taxon>Basidiomycota</taxon>
        <taxon>Ustilaginomycotina</taxon>
        <taxon>Exobasidiomycetes</taxon>
        <taxon>Tilletiales</taxon>
        <taxon>Tilletiaceae</taxon>
        <taxon>Tilletia</taxon>
    </lineage>
</organism>
<name>A0AAN6GLR5_9BASI</name>
<feature type="compositionally biased region" description="Low complexity" evidence="6">
    <location>
        <begin position="93"/>
        <end position="112"/>
    </location>
</feature>
<feature type="region of interest" description="Disordered" evidence="6">
    <location>
        <begin position="1"/>
        <end position="482"/>
    </location>
</feature>
<feature type="compositionally biased region" description="Basic and acidic residues" evidence="6">
    <location>
        <begin position="169"/>
        <end position="185"/>
    </location>
</feature>
<feature type="compositionally biased region" description="Polar residues" evidence="6">
    <location>
        <begin position="155"/>
        <end position="164"/>
    </location>
</feature>
<feature type="compositionally biased region" description="Low complexity" evidence="6">
    <location>
        <begin position="25"/>
        <end position="39"/>
    </location>
</feature>
<evidence type="ECO:0000256" key="1">
    <source>
        <dbReference type="ARBA" id="ARBA00005800"/>
    </source>
</evidence>
<dbReference type="InterPro" id="IPR001356">
    <property type="entry name" value="HD"/>
</dbReference>
<reference evidence="8" key="1">
    <citation type="journal article" date="2023" name="PhytoFront">
        <title>Draft Genome Resources of Seven Strains of Tilletia horrida, Causal Agent of Kernel Smut of Rice.</title>
        <authorList>
            <person name="Khanal S."/>
            <person name="Antony Babu S."/>
            <person name="Zhou X.G."/>
        </authorList>
    </citation>
    <scope>NUCLEOTIDE SEQUENCE</scope>
    <source>
        <strain evidence="8">TX6</strain>
    </source>
</reference>
<feature type="DNA-binding region" description="Homeobox" evidence="5">
    <location>
        <begin position="473"/>
        <end position="535"/>
    </location>
</feature>
<evidence type="ECO:0000313" key="9">
    <source>
        <dbReference type="Proteomes" id="UP001176517"/>
    </source>
</evidence>
<dbReference type="InterPro" id="IPR009057">
    <property type="entry name" value="Homeodomain-like_sf"/>
</dbReference>
<keyword evidence="9" id="KW-1185">Reference proteome</keyword>
<comment type="subcellular location">
    <subcellularLocation>
        <location evidence="5">Nucleus</location>
    </subcellularLocation>
</comment>
<dbReference type="InterPro" id="IPR008422">
    <property type="entry name" value="KN_HD"/>
</dbReference>
<feature type="compositionally biased region" description="Low complexity" evidence="6">
    <location>
        <begin position="73"/>
        <end position="84"/>
    </location>
</feature>
<keyword evidence="3 5" id="KW-0371">Homeobox</keyword>
<evidence type="ECO:0000256" key="2">
    <source>
        <dbReference type="ARBA" id="ARBA00023125"/>
    </source>
</evidence>
<feature type="domain" description="Homeobox" evidence="7">
    <location>
        <begin position="471"/>
        <end position="534"/>
    </location>
</feature>
<evidence type="ECO:0000256" key="5">
    <source>
        <dbReference type="PROSITE-ProRule" id="PRU00108"/>
    </source>
</evidence>
<feature type="compositionally biased region" description="Polar residues" evidence="6">
    <location>
        <begin position="328"/>
        <end position="339"/>
    </location>
</feature>
<dbReference type="Pfam" id="PF05920">
    <property type="entry name" value="Homeobox_KN"/>
    <property type="match status" value="1"/>
</dbReference>
<evidence type="ECO:0000256" key="4">
    <source>
        <dbReference type="ARBA" id="ARBA00023242"/>
    </source>
</evidence>
<comment type="similarity">
    <text evidence="1">Belongs to the TALE/M-ATYP homeobox family.</text>
</comment>
<evidence type="ECO:0000256" key="6">
    <source>
        <dbReference type="SAM" id="MobiDB-lite"/>
    </source>
</evidence>
<feature type="compositionally biased region" description="Basic and acidic residues" evidence="6">
    <location>
        <begin position="59"/>
        <end position="68"/>
    </location>
</feature>
<feature type="compositionally biased region" description="Low complexity" evidence="6">
    <location>
        <begin position="279"/>
        <end position="289"/>
    </location>
</feature>
<dbReference type="InterPro" id="IPR050224">
    <property type="entry name" value="TALE_homeobox"/>
</dbReference>